<organism evidence="2 3">
    <name type="scientific">Serratia marcescens</name>
    <dbReference type="NCBI Taxonomy" id="615"/>
    <lineage>
        <taxon>Bacteria</taxon>
        <taxon>Pseudomonadati</taxon>
        <taxon>Pseudomonadota</taxon>
        <taxon>Gammaproteobacteria</taxon>
        <taxon>Enterobacterales</taxon>
        <taxon>Yersiniaceae</taxon>
        <taxon>Serratia</taxon>
    </lineage>
</organism>
<dbReference type="CDD" id="cd00448">
    <property type="entry name" value="YjgF_YER057c_UK114_family"/>
    <property type="match status" value="1"/>
</dbReference>
<dbReference type="GO" id="GO:0005829">
    <property type="term" value="C:cytosol"/>
    <property type="evidence" value="ECO:0007669"/>
    <property type="project" value="TreeGrafter"/>
</dbReference>
<dbReference type="RefSeq" id="WP_102985565.1">
    <property type="nucleotide sequence ID" value="NZ_JTBC02000014.1"/>
</dbReference>
<dbReference type="Gene3D" id="3.30.1330.40">
    <property type="entry name" value="RutC-like"/>
    <property type="match status" value="1"/>
</dbReference>
<dbReference type="InterPro" id="IPR006175">
    <property type="entry name" value="YjgF/YER057c/UK114"/>
</dbReference>
<comment type="similarity">
    <text evidence="1">Belongs to the RutC family.</text>
</comment>
<name>A0AAP8TN28_SERMA</name>
<protein>
    <submittedName>
        <fullName evidence="2">RidA family protein</fullName>
    </submittedName>
</protein>
<dbReference type="Proteomes" id="UP000030378">
    <property type="component" value="Unassembled WGS sequence"/>
</dbReference>
<sequence length="129" mass="13582">MKDEVLYNASGGFPPAGHYSSSCTANGMVYISGQLPITFSGENLAGGSFALQVSQVLANLDACLDGAGVGRAQLVQVRVYLTNIDWWPTFNALYAEWIGEFRPARAVAGVSQLHYGAAVEVEAVALAAL</sequence>
<dbReference type="PANTHER" id="PTHR11803:SF58">
    <property type="entry name" value="PROTEIN HMF1-RELATED"/>
    <property type="match status" value="1"/>
</dbReference>
<evidence type="ECO:0000313" key="2">
    <source>
        <dbReference type="EMBL" id="PNO62771.1"/>
    </source>
</evidence>
<accession>A0AAP8TN28</accession>
<gene>
    <name evidence="2" type="ORF">MC70_025555</name>
</gene>
<dbReference type="Pfam" id="PF01042">
    <property type="entry name" value="Ribonuc_L-PSP"/>
    <property type="match status" value="1"/>
</dbReference>
<comment type="caution">
    <text evidence="2">The sequence shown here is derived from an EMBL/GenBank/DDBJ whole genome shotgun (WGS) entry which is preliminary data.</text>
</comment>
<dbReference type="EMBL" id="JTBC02000014">
    <property type="protein sequence ID" value="PNO62771.1"/>
    <property type="molecule type" value="Genomic_DNA"/>
</dbReference>
<dbReference type="GO" id="GO:0019239">
    <property type="term" value="F:deaminase activity"/>
    <property type="evidence" value="ECO:0007669"/>
    <property type="project" value="TreeGrafter"/>
</dbReference>
<dbReference type="PANTHER" id="PTHR11803">
    <property type="entry name" value="2-IMINOBUTANOATE/2-IMINOPROPANOATE DEAMINASE RIDA"/>
    <property type="match status" value="1"/>
</dbReference>
<reference evidence="3" key="1">
    <citation type="submission" date="2017-12" db="EMBL/GenBank/DDBJ databases">
        <title>FDA dAtabase for Regulatory Grade micrObial Sequences (FDA-ARGOS): Supporting development and validation of Infectious Disease Dx tests.</title>
        <authorList>
            <person name="Campos J."/>
            <person name="Goldberg B."/>
            <person name="Tallon L."/>
            <person name="Sadzewicz L."/>
            <person name="Sengamalay N."/>
            <person name="Ott S."/>
            <person name="Godinez A."/>
            <person name="Nagaraj S."/>
            <person name="Vavikolanu K."/>
            <person name="Vyas G."/>
            <person name="Nadendla S."/>
            <person name="Aluvathingal J."/>
            <person name="Geyer C."/>
            <person name="Nandy P."/>
            <person name="Hobson J."/>
            <person name="Sichtig H."/>
        </authorList>
    </citation>
    <scope>NUCLEOTIDE SEQUENCE [LARGE SCALE GENOMIC DNA]</scope>
    <source>
        <strain evidence="3">FDAARGOS_79</strain>
    </source>
</reference>
<evidence type="ECO:0000256" key="1">
    <source>
        <dbReference type="ARBA" id="ARBA00010552"/>
    </source>
</evidence>
<dbReference type="InterPro" id="IPR035959">
    <property type="entry name" value="RutC-like_sf"/>
</dbReference>
<evidence type="ECO:0000313" key="3">
    <source>
        <dbReference type="Proteomes" id="UP000030378"/>
    </source>
</evidence>
<dbReference type="AlphaFoldDB" id="A0AAP8TN28"/>
<dbReference type="SUPFAM" id="SSF55298">
    <property type="entry name" value="YjgF-like"/>
    <property type="match status" value="1"/>
</dbReference>
<proteinExistence type="inferred from homology"/>